<dbReference type="PANTHER" id="PTHR42951:SF15">
    <property type="entry name" value="METALLO-BETA-LACTAMASE SUPERFAMILY PROTEIN"/>
    <property type="match status" value="1"/>
</dbReference>
<dbReference type="SMART" id="SM00849">
    <property type="entry name" value="Lactamase_B"/>
    <property type="match status" value="1"/>
</dbReference>
<accession>A0A1M4X674</accession>
<dbReference type="InterPro" id="IPR001279">
    <property type="entry name" value="Metallo-B-lactamas"/>
</dbReference>
<proteinExistence type="predicted"/>
<evidence type="ECO:0000313" key="3">
    <source>
        <dbReference type="Proteomes" id="UP000184476"/>
    </source>
</evidence>
<dbReference type="AlphaFoldDB" id="A0A1M4X674"/>
<dbReference type="InterPro" id="IPR050855">
    <property type="entry name" value="NDM-1-like"/>
</dbReference>
<feature type="domain" description="Metallo-beta-lactamase" evidence="1">
    <location>
        <begin position="22"/>
        <end position="230"/>
    </location>
</feature>
<dbReference type="RefSeq" id="WP_073154537.1">
    <property type="nucleotide sequence ID" value="NZ_FQVL01000004.1"/>
</dbReference>
<dbReference type="InterPro" id="IPR036866">
    <property type="entry name" value="RibonucZ/Hydroxyglut_hydro"/>
</dbReference>
<dbReference type="SUPFAM" id="SSF56281">
    <property type="entry name" value="Metallo-hydrolase/oxidoreductase"/>
    <property type="match status" value="1"/>
</dbReference>
<protein>
    <submittedName>
        <fullName evidence="2">Glyoxylase, beta-lactamase superfamily II</fullName>
    </submittedName>
</protein>
<evidence type="ECO:0000259" key="1">
    <source>
        <dbReference type="SMART" id="SM00849"/>
    </source>
</evidence>
<sequence>MSVGQGLMIIPISAPVMGKMDTVYPILFWDEDQVVLVDTGFPDQLEQLYSAFHSARLKPARLKRIIMTHQDIDHIGNLQSLLEDSTYPIEVYAHKLEKPYIEGEKRILRFTDQAIASIDQLPKSVPASFREGLKRIMLHPPKAPVSHTISDQDHFAWCGGLIVIETPGHTPGHISLYHQASKMLIAGDALIARDGQLHGPDRVTSLDHRLAQDSVKRLLDYEIESVLCYHGGIYEGDVQKRLQEIVDEG</sequence>
<organism evidence="2 3">
    <name type="scientific">Seinonella peptonophila</name>
    <dbReference type="NCBI Taxonomy" id="112248"/>
    <lineage>
        <taxon>Bacteria</taxon>
        <taxon>Bacillati</taxon>
        <taxon>Bacillota</taxon>
        <taxon>Bacilli</taxon>
        <taxon>Bacillales</taxon>
        <taxon>Thermoactinomycetaceae</taxon>
        <taxon>Seinonella</taxon>
    </lineage>
</organism>
<dbReference type="Gene3D" id="3.60.15.10">
    <property type="entry name" value="Ribonuclease Z/Hydroxyacylglutathione hydrolase-like"/>
    <property type="match status" value="1"/>
</dbReference>
<dbReference type="STRING" id="112248.SAMN05444392_104148"/>
<dbReference type="PANTHER" id="PTHR42951">
    <property type="entry name" value="METALLO-BETA-LACTAMASE DOMAIN-CONTAINING"/>
    <property type="match status" value="1"/>
</dbReference>
<keyword evidence="3" id="KW-1185">Reference proteome</keyword>
<dbReference type="CDD" id="cd07721">
    <property type="entry name" value="yflN-like_MBL-fold"/>
    <property type="match status" value="1"/>
</dbReference>
<gene>
    <name evidence="2" type="ORF">SAMN05444392_104148</name>
</gene>
<evidence type="ECO:0000313" key="2">
    <source>
        <dbReference type="EMBL" id="SHE88989.1"/>
    </source>
</evidence>
<reference evidence="2 3" key="1">
    <citation type="submission" date="2016-11" db="EMBL/GenBank/DDBJ databases">
        <authorList>
            <person name="Jaros S."/>
            <person name="Januszkiewicz K."/>
            <person name="Wedrychowicz H."/>
        </authorList>
    </citation>
    <scope>NUCLEOTIDE SEQUENCE [LARGE SCALE GENOMIC DNA]</scope>
    <source>
        <strain evidence="2 3">DSM 44666</strain>
    </source>
</reference>
<dbReference type="EMBL" id="FQVL01000004">
    <property type="protein sequence ID" value="SHE88989.1"/>
    <property type="molecule type" value="Genomic_DNA"/>
</dbReference>
<name>A0A1M4X674_9BACL</name>
<dbReference type="Proteomes" id="UP000184476">
    <property type="component" value="Unassembled WGS sequence"/>
</dbReference>
<dbReference type="Pfam" id="PF00753">
    <property type="entry name" value="Lactamase_B"/>
    <property type="match status" value="1"/>
</dbReference>